<dbReference type="OMA" id="HEVNSWA"/>
<dbReference type="AlphaFoldDB" id="A0A251S1V8"/>
<reference evidence="5" key="2">
    <citation type="submission" date="2017-02" db="EMBL/GenBank/DDBJ databases">
        <title>Sunflower complete genome.</title>
        <authorList>
            <person name="Langlade N."/>
            <person name="Munos S."/>
        </authorList>
    </citation>
    <scope>NUCLEOTIDE SEQUENCE [LARGE SCALE GENOMIC DNA]</scope>
    <source>
        <tissue evidence="5">Leaves</tissue>
    </source>
</reference>
<dbReference type="GO" id="GO:0004867">
    <property type="term" value="F:serine-type endopeptidase inhibitor activity"/>
    <property type="evidence" value="ECO:0007669"/>
    <property type="project" value="InterPro"/>
</dbReference>
<dbReference type="GO" id="GO:0005615">
    <property type="term" value="C:extracellular space"/>
    <property type="evidence" value="ECO:0000318"/>
    <property type="project" value="GO_Central"/>
</dbReference>
<evidence type="ECO:0000313" key="6">
    <source>
        <dbReference type="Proteomes" id="UP000215914"/>
    </source>
</evidence>
<dbReference type="SUPFAM" id="SSF56574">
    <property type="entry name" value="Serpins"/>
    <property type="match status" value="1"/>
</dbReference>
<keyword evidence="6" id="KW-1185">Reference proteome</keyword>
<evidence type="ECO:0000256" key="1">
    <source>
        <dbReference type="ARBA" id="ARBA00009500"/>
    </source>
</evidence>
<gene>
    <name evidence="5" type="ORF">HannXRQ_Chr16g0524531</name>
    <name evidence="4" type="ORF">HanXRQr2_Chr16g0767221</name>
</gene>
<dbReference type="Gramene" id="mRNA:HanXRQr2_Chr16g0767221">
    <property type="protein sequence ID" value="mRNA:HanXRQr2_Chr16g0767221"/>
    <property type="gene ID" value="HanXRQr2_Chr16g0767221"/>
</dbReference>
<dbReference type="EMBL" id="MNCJ02000331">
    <property type="protein sequence ID" value="KAF5761620.1"/>
    <property type="molecule type" value="Genomic_DNA"/>
</dbReference>
<dbReference type="InterPro" id="IPR023796">
    <property type="entry name" value="Serpin_dom"/>
</dbReference>
<accession>A0A251S1V8</accession>
<feature type="domain" description="Serpin" evidence="3">
    <location>
        <begin position="13"/>
        <end position="392"/>
    </location>
</feature>
<dbReference type="InterPro" id="IPR000215">
    <property type="entry name" value="Serpin_fam"/>
</dbReference>
<dbReference type="Pfam" id="PF00079">
    <property type="entry name" value="Serpin"/>
    <property type="match status" value="1"/>
</dbReference>
<organism evidence="5 6">
    <name type="scientific">Helianthus annuus</name>
    <name type="common">Common sunflower</name>
    <dbReference type="NCBI Taxonomy" id="4232"/>
    <lineage>
        <taxon>Eukaryota</taxon>
        <taxon>Viridiplantae</taxon>
        <taxon>Streptophyta</taxon>
        <taxon>Embryophyta</taxon>
        <taxon>Tracheophyta</taxon>
        <taxon>Spermatophyta</taxon>
        <taxon>Magnoliopsida</taxon>
        <taxon>eudicotyledons</taxon>
        <taxon>Gunneridae</taxon>
        <taxon>Pentapetalae</taxon>
        <taxon>asterids</taxon>
        <taxon>campanulids</taxon>
        <taxon>Asterales</taxon>
        <taxon>Asteraceae</taxon>
        <taxon>Asteroideae</taxon>
        <taxon>Heliantheae alliance</taxon>
        <taxon>Heliantheae</taxon>
        <taxon>Helianthus</taxon>
    </lineage>
</organism>
<dbReference type="PANTHER" id="PTHR11461">
    <property type="entry name" value="SERINE PROTEASE INHIBITOR, SERPIN"/>
    <property type="match status" value="1"/>
</dbReference>
<reference evidence="4" key="3">
    <citation type="submission" date="2020-06" db="EMBL/GenBank/DDBJ databases">
        <title>Helianthus annuus Genome sequencing and assembly Release 2.</title>
        <authorList>
            <person name="Gouzy J."/>
            <person name="Langlade N."/>
            <person name="Munos S."/>
        </authorList>
    </citation>
    <scope>NUCLEOTIDE SEQUENCE</scope>
    <source>
        <tissue evidence="4">Leaves</tissue>
    </source>
</reference>
<dbReference type="STRING" id="4232.A0A251S1V8"/>
<evidence type="ECO:0000259" key="3">
    <source>
        <dbReference type="SMART" id="SM00093"/>
    </source>
</evidence>
<sequence length="393" mass="43792">MSQPHWPPTFSPTNTTPTLSSRPFSIQTLLSLLAAGSKGQTLDQLLAFLKTDTTNDLNSLYSHLVSSILAVGSLAGGPRFSFANAVWAGKTFSLEPSFKQVVDTVYKATCRQVDFHKAYNGLDFSKLIAIKVIELCGHEVNSWAENQTNGLINQVISAEEVKDGTMLMLANAIYFKGTWTQKFNTSLTKERDFHLLNGNKVQFPFMTSSKNQFVREYDGFKVLGLPYSQGQDNRKFTMYCYLSDAKDGLPSLVKKMSSTSDFFERHIPRVKKKVGEFFIPKFKIEFGFEASDMLKELGLVLPFGVGHRVTEMVDSPVGTGLYVSKIKHKSVVEVNEEGTEAAAVTISKMMYGCAPSVAKEYLVDFVADHLFLFVIREDVTGVMLFIGQLIDPR</sequence>
<proteinExistence type="inferred from homology"/>
<comment type="similarity">
    <text evidence="1 2">Belongs to the serpin family.</text>
</comment>
<dbReference type="Proteomes" id="UP000215914">
    <property type="component" value="Chromosome 16"/>
</dbReference>
<dbReference type="InterPro" id="IPR036186">
    <property type="entry name" value="Serpin_sf"/>
</dbReference>
<dbReference type="InterPro" id="IPR042178">
    <property type="entry name" value="Serpin_sf_1"/>
</dbReference>
<reference evidence="4 6" key="1">
    <citation type="journal article" date="2017" name="Nature">
        <title>The sunflower genome provides insights into oil metabolism, flowering and Asterid evolution.</title>
        <authorList>
            <person name="Badouin H."/>
            <person name="Gouzy J."/>
            <person name="Grassa C.J."/>
            <person name="Murat F."/>
            <person name="Staton S.E."/>
            <person name="Cottret L."/>
            <person name="Lelandais-Briere C."/>
            <person name="Owens G.L."/>
            <person name="Carrere S."/>
            <person name="Mayjonade B."/>
            <person name="Legrand L."/>
            <person name="Gill N."/>
            <person name="Kane N.C."/>
            <person name="Bowers J.E."/>
            <person name="Hubner S."/>
            <person name="Bellec A."/>
            <person name="Berard A."/>
            <person name="Berges H."/>
            <person name="Blanchet N."/>
            <person name="Boniface M.C."/>
            <person name="Brunel D."/>
            <person name="Catrice O."/>
            <person name="Chaidir N."/>
            <person name="Claudel C."/>
            <person name="Donnadieu C."/>
            <person name="Faraut T."/>
            <person name="Fievet G."/>
            <person name="Helmstetter N."/>
            <person name="King M."/>
            <person name="Knapp S.J."/>
            <person name="Lai Z."/>
            <person name="Le Paslier M.C."/>
            <person name="Lippi Y."/>
            <person name="Lorenzon L."/>
            <person name="Mandel J.R."/>
            <person name="Marage G."/>
            <person name="Marchand G."/>
            <person name="Marquand E."/>
            <person name="Bret-Mestries E."/>
            <person name="Morien E."/>
            <person name="Nambeesan S."/>
            <person name="Nguyen T."/>
            <person name="Pegot-Espagnet P."/>
            <person name="Pouilly N."/>
            <person name="Raftis F."/>
            <person name="Sallet E."/>
            <person name="Schiex T."/>
            <person name="Thomas J."/>
            <person name="Vandecasteele C."/>
            <person name="Vares D."/>
            <person name="Vear F."/>
            <person name="Vautrin S."/>
            <person name="Crespi M."/>
            <person name="Mangin B."/>
            <person name="Burke J.M."/>
            <person name="Salse J."/>
            <person name="Munos S."/>
            <person name="Vincourt P."/>
            <person name="Rieseberg L.H."/>
            <person name="Langlade N.B."/>
        </authorList>
    </citation>
    <scope>NUCLEOTIDE SEQUENCE [LARGE SCALE GENOMIC DNA]</scope>
    <source>
        <strain evidence="6">cv. SF193</strain>
        <tissue evidence="4">Leaves</tissue>
    </source>
</reference>
<evidence type="ECO:0000313" key="5">
    <source>
        <dbReference type="EMBL" id="OTF92680.1"/>
    </source>
</evidence>
<name>A0A251S1V8_HELAN</name>
<evidence type="ECO:0000313" key="4">
    <source>
        <dbReference type="EMBL" id="KAF5761620.1"/>
    </source>
</evidence>
<dbReference type="Gene3D" id="3.30.497.10">
    <property type="entry name" value="Antithrombin, subunit I, domain 2"/>
    <property type="match status" value="1"/>
</dbReference>
<dbReference type="EMBL" id="CM007905">
    <property type="protein sequence ID" value="OTF92680.1"/>
    <property type="molecule type" value="Genomic_DNA"/>
</dbReference>
<dbReference type="SMART" id="SM00093">
    <property type="entry name" value="SERPIN"/>
    <property type="match status" value="1"/>
</dbReference>
<evidence type="ECO:0000256" key="2">
    <source>
        <dbReference type="RuleBase" id="RU000411"/>
    </source>
</evidence>
<dbReference type="PANTHER" id="PTHR11461:SF211">
    <property type="entry name" value="GH10112P-RELATED"/>
    <property type="match status" value="1"/>
</dbReference>
<dbReference type="InterPro" id="IPR042185">
    <property type="entry name" value="Serpin_sf_2"/>
</dbReference>
<dbReference type="InParanoid" id="A0A251S1V8"/>
<dbReference type="Gene3D" id="2.30.39.10">
    <property type="entry name" value="Alpha-1-antitrypsin, domain 1"/>
    <property type="match status" value="1"/>
</dbReference>
<dbReference type="CDD" id="cd02043">
    <property type="entry name" value="serpinP_plants"/>
    <property type="match status" value="1"/>
</dbReference>
<protein>
    <submittedName>
        <fullName evidence="5">Putative serpin</fullName>
    </submittedName>
    <submittedName>
        <fullName evidence="4">Serpin family protein</fullName>
    </submittedName>
</protein>